<evidence type="ECO:0000313" key="3">
    <source>
        <dbReference type="EMBL" id="RDH85839.1"/>
    </source>
</evidence>
<gene>
    <name evidence="3" type="ORF">DIZ78_09615</name>
</gene>
<name>A0A370DLQ2_9GAMM</name>
<dbReference type="Gene3D" id="3.40.50.2000">
    <property type="entry name" value="Glycogen Phosphorylase B"/>
    <property type="match status" value="2"/>
</dbReference>
<dbReference type="Pfam" id="PF13439">
    <property type="entry name" value="Glyco_transf_4"/>
    <property type="match status" value="1"/>
</dbReference>
<evidence type="ECO:0000259" key="1">
    <source>
        <dbReference type="Pfam" id="PF00534"/>
    </source>
</evidence>
<dbReference type="PANTHER" id="PTHR12526:SF638">
    <property type="entry name" value="SPORE COAT PROTEIN SA"/>
    <property type="match status" value="1"/>
</dbReference>
<dbReference type="CDD" id="cd03801">
    <property type="entry name" value="GT4_PimA-like"/>
    <property type="match status" value="1"/>
</dbReference>
<dbReference type="GO" id="GO:1901135">
    <property type="term" value="P:carbohydrate derivative metabolic process"/>
    <property type="evidence" value="ECO:0007669"/>
    <property type="project" value="UniProtKB-ARBA"/>
</dbReference>
<dbReference type="EMBL" id="QFXE01000011">
    <property type="protein sequence ID" value="RDH85839.1"/>
    <property type="molecule type" value="Genomic_DNA"/>
</dbReference>
<dbReference type="Pfam" id="PF00534">
    <property type="entry name" value="Glycos_transf_1"/>
    <property type="match status" value="1"/>
</dbReference>
<evidence type="ECO:0000259" key="2">
    <source>
        <dbReference type="Pfam" id="PF13439"/>
    </source>
</evidence>
<organism evidence="3 4">
    <name type="scientific">endosymbiont of Escarpia spicata</name>
    <dbReference type="NCBI Taxonomy" id="2200908"/>
    <lineage>
        <taxon>Bacteria</taxon>
        <taxon>Pseudomonadati</taxon>
        <taxon>Pseudomonadota</taxon>
        <taxon>Gammaproteobacteria</taxon>
        <taxon>sulfur-oxidizing symbionts</taxon>
    </lineage>
</organism>
<sequence length="400" mass="45087">MNSILSISQINFIRGGSDKYRFELNKLLSDNDYEIIPFSAQHPDNQASTWSRFFPQGVNFDDPSAADLLRYIYSRPAARAIDRLLQENRIDLAHLHIYYGQLTASILAPLKRRGIPIVQTLHEFKLVCPTYGLVTADGPCEACAGRHFWRAVQNRCNRGSLARSCLSAAESYVSRWFGARDKIDHFITVSDFQRRKLIDLGAPADRISTVHNFIDAELVQPNFEQGSYCLYFGRLEKSKGLWTLLRAAEQLPEVPLYIAGDGSEHEALKQHLSKPGMEHVHYVGFKQGDELSKLIRGSICTITVSECYETFGLALIESFAHGRPVVASRMGGMPEVVTEGEDGFLIEAGDHQALAEWMKWMSEHPSEAIEMGRKGRKKVIEQFSPQRHLAQIEAVYGKVL</sequence>
<dbReference type="InterPro" id="IPR001296">
    <property type="entry name" value="Glyco_trans_1"/>
</dbReference>
<dbReference type="AlphaFoldDB" id="A0A370DLQ2"/>
<dbReference type="InterPro" id="IPR028098">
    <property type="entry name" value="Glyco_trans_4-like_N"/>
</dbReference>
<feature type="domain" description="Glycosyl transferase family 1" evidence="1">
    <location>
        <begin position="224"/>
        <end position="377"/>
    </location>
</feature>
<dbReference type="SUPFAM" id="SSF53756">
    <property type="entry name" value="UDP-Glycosyltransferase/glycogen phosphorylase"/>
    <property type="match status" value="1"/>
</dbReference>
<reference evidence="3 4" key="1">
    <citation type="journal article" date="2018" name="ISME J.">
        <title>Endosymbiont genomes yield clues of tubeworm success.</title>
        <authorList>
            <person name="Li Y."/>
            <person name="Liles M.R."/>
            <person name="Halanych K.M."/>
        </authorList>
    </citation>
    <scope>NUCLEOTIDE SEQUENCE [LARGE SCALE GENOMIC DNA]</scope>
    <source>
        <strain evidence="3">A1462</strain>
    </source>
</reference>
<proteinExistence type="predicted"/>
<dbReference type="Proteomes" id="UP000254771">
    <property type="component" value="Unassembled WGS sequence"/>
</dbReference>
<evidence type="ECO:0000313" key="4">
    <source>
        <dbReference type="Proteomes" id="UP000254771"/>
    </source>
</evidence>
<dbReference type="GO" id="GO:0016757">
    <property type="term" value="F:glycosyltransferase activity"/>
    <property type="evidence" value="ECO:0007669"/>
    <property type="project" value="InterPro"/>
</dbReference>
<accession>A0A370DLQ2</accession>
<keyword evidence="4" id="KW-1185">Reference proteome</keyword>
<comment type="caution">
    <text evidence="3">The sequence shown here is derived from an EMBL/GenBank/DDBJ whole genome shotgun (WGS) entry which is preliminary data.</text>
</comment>
<feature type="domain" description="Glycosyltransferase subfamily 4-like N-terminal" evidence="2">
    <location>
        <begin position="15"/>
        <end position="217"/>
    </location>
</feature>
<protein>
    <submittedName>
        <fullName evidence="3">Glycosyltransferase family 1 protein</fullName>
    </submittedName>
</protein>
<dbReference type="PANTHER" id="PTHR12526">
    <property type="entry name" value="GLYCOSYLTRANSFERASE"/>
    <property type="match status" value="1"/>
</dbReference>